<dbReference type="Proteomes" id="UP000306918">
    <property type="component" value="Unassembled WGS sequence"/>
</dbReference>
<comment type="caution">
    <text evidence="1">The sequence shown here is derived from an EMBL/GenBank/DDBJ whole genome shotgun (WGS) entry which is preliminary data.</text>
</comment>
<keyword evidence="2" id="KW-1185">Reference proteome</keyword>
<evidence type="ECO:0000313" key="2">
    <source>
        <dbReference type="Proteomes" id="UP000306918"/>
    </source>
</evidence>
<dbReference type="Gene3D" id="3.15.10.10">
    <property type="entry name" value="Bactericidal permeability-increasing protein, domain 1"/>
    <property type="match status" value="1"/>
</dbReference>
<evidence type="ECO:0000313" key="1">
    <source>
        <dbReference type="EMBL" id="THU38335.1"/>
    </source>
</evidence>
<organism evidence="1 2">
    <name type="scientific">Niastella caeni</name>
    <dbReference type="NCBI Taxonomy" id="2569763"/>
    <lineage>
        <taxon>Bacteria</taxon>
        <taxon>Pseudomonadati</taxon>
        <taxon>Bacteroidota</taxon>
        <taxon>Chitinophagia</taxon>
        <taxon>Chitinophagales</taxon>
        <taxon>Chitinophagaceae</taxon>
        <taxon>Niastella</taxon>
    </lineage>
</organism>
<gene>
    <name evidence="1" type="ORF">FAM09_16805</name>
</gene>
<proteinExistence type="predicted"/>
<protein>
    <recommendedName>
        <fullName evidence="3">Lipid-binding serum glycoprotein N-terminal domain-containing protein</fullName>
    </recommendedName>
</protein>
<dbReference type="EMBL" id="STFF01000004">
    <property type="protein sequence ID" value="THU38335.1"/>
    <property type="molecule type" value="Genomic_DNA"/>
</dbReference>
<sequence>MSNNQFQDLLNALIKVNLPALNTALVTAIKYKGLDPMIHVTSGSKTIGSIDLGICTAEAVASYELDNLNGLSALSINSLAITSVTATPDGSALHGKVQLNASIVPDLGIHVGGSFRAGCGFIKPSVGIGGSVTISSVTVNATGDFDATIGEQLCLTHVSVMNPGLNYGKIKVDIDGLGIFNGLLHDLEDFILGQVKGPIINLIEGAVTPAFNSALNGIFPQCTSLA</sequence>
<evidence type="ECO:0008006" key="3">
    <source>
        <dbReference type="Google" id="ProtNLM"/>
    </source>
</evidence>
<name>A0A4S8HSR8_9BACT</name>
<accession>A0A4S8HSR8</accession>
<dbReference type="AlphaFoldDB" id="A0A4S8HSR8"/>
<dbReference type="RefSeq" id="WP_136578290.1">
    <property type="nucleotide sequence ID" value="NZ_STFF01000004.1"/>
</dbReference>
<dbReference type="OrthoDB" id="1439791at2"/>
<reference evidence="1 2" key="1">
    <citation type="submission" date="2019-04" db="EMBL/GenBank/DDBJ databases">
        <title>Niastella caeni sp. nov., isolated from activated sludge.</title>
        <authorList>
            <person name="Sheng M."/>
        </authorList>
    </citation>
    <scope>NUCLEOTIDE SEQUENCE [LARGE SCALE GENOMIC DNA]</scope>
    <source>
        <strain evidence="1 2">HX-2-15</strain>
    </source>
</reference>